<evidence type="ECO:0000313" key="2">
    <source>
        <dbReference type="WBParaSite" id="ACRNAN_scaffold21904.g33094.t1"/>
    </source>
</evidence>
<name>A0A914DCL0_9BILA</name>
<accession>A0A914DCL0</accession>
<dbReference type="Proteomes" id="UP000887540">
    <property type="component" value="Unplaced"/>
</dbReference>
<reference evidence="2" key="1">
    <citation type="submission" date="2022-11" db="UniProtKB">
        <authorList>
            <consortium name="WormBaseParasite"/>
        </authorList>
    </citation>
    <scope>IDENTIFICATION</scope>
</reference>
<dbReference type="WBParaSite" id="ACRNAN_scaffold21904.g33094.t1">
    <property type="protein sequence ID" value="ACRNAN_scaffold21904.g33094.t1"/>
    <property type="gene ID" value="ACRNAN_scaffold21904.g33094"/>
</dbReference>
<proteinExistence type="predicted"/>
<sequence>MGEISGFKRLVCGDINDAMDKLACIASSLEFTRCVGENCGDEYLDLGKTIMRYMLDEKRAIPGDKVCRVNDCVEYCASTALHKSCGEESHKIFVSSNRIEQLVMILLLLKEEPKLQKGRFCDDIPI</sequence>
<keyword evidence="1" id="KW-1185">Reference proteome</keyword>
<dbReference type="AlphaFoldDB" id="A0A914DCL0"/>
<organism evidence="1 2">
    <name type="scientific">Acrobeloides nanus</name>
    <dbReference type="NCBI Taxonomy" id="290746"/>
    <lineage>
        <taxon>Eukaryota</taxon>
        <taxon>Metazoa</taxon>
        <taxon>Ecdysozoa</taxon>
        <taxon>Nematoda</taxon>
        <taxon>Chromadorea</taxon>
        <taxon>Rhabditida</taxon>
        <taxon>Tylenchina</taxon>
        <taxon>Cephalobomorpha</taxon>
        <taxon>Cephaloboidea</taxon>
        <taxon>Cephalobidae</taxon>
        <taxon>Acrobeloides</taxon>
    </lineage>
</organism>
<protein>
    <submittedName>
        <fullName evidence="2">Uncharacterized protein</fullName>
    </submittedName>
</protein>
<evidence type="ECO:0000313" key="1">
    <source>
        <dbReference type="Proteomes" id="UP000887540"/>
    </source>
</evidence>